<comment type="caution">
    <text evidence="1">The sequence shown here is derived from an EMBL/GenBank/DDBJ whole genome shotgun (WGS) entry which is preliminary data.</text>
</comment>
<organism evidence="1 2">
    <name type="scientific">Pradoshia eiseniae</name>
    <dbReference type="NCBI Taxonomy" id="2064768"/>
    <lineage>
        <taxon>Bacteria</taxon>
        <taxon>Bacillati</taxon>
        <taxon>Bacillota</taxon>
        <taxon>Bacilli</taxon>
        <taxon>Bacillales</taxon>
        <taxon>Bacillaceae</taxon>
        <taxon>Pradoshia</taxon>
    </lineage>
</organism>
<evidence type="ECO:0000313" key="1">
    <source>
        <dbReference type="EMBL" id="PQD94446.1"/>
    </source>
</evidence>
<proteinExistence type="predicted"/>
<dbReference type="AlphaFoldDB" id="A0A2S7MXE8"/>
<keyword evidence="2" id="KW-1185">Reference proteome</keyword>
<reference evidence="1 2" key="1">
    <citation type="submission" date="2017-12" db="EMBL/GenBank/DDBJ databases">
        <title>Taxonomic description and draft genome of Pradoshia cofamensis Gen. nov., sp. nov., a thermotolerant bacillale isolated from anterior gut of earthworm Eisenia fetida.</title>
        <authorList>
            <person name="Saha T."/>
            <person name="Chakraborty R."/>
        </authorList>
    </citation>
    <scope>NUCLEOTIDE SEQUENCE [LARGE SCALE GENOMIC DNA]</scope>
    <source>
        <strain evidence="1 2">EAG3</strain>
    </source>
</reference>
<protein>
    <submittedName>
        <fullName evidence="1">Uncharacterized protein</fullName>
    </submittedName>
</protein>
<dbReference type="Proteomes" id="UP000239663">
    <property type="component" value="Unassembled WGS sequence"/>
</dbReference>
<sequence length="266" mass="31375">MFYVILLGLVGATTVVLLQDAKTSEPKQDRIANVMKKLVKKSEKDQFVCTQLDERYAHYVYESGPNAINVLAGPDYITISAQRQKTHQPLLDVRFDTRTRLFTEKKISESLIKNEKDRESIEQFLKWAIVNFQPEKTTKVYLDNVAFTSLIDELEEARRQNRLTSPIDHAFTQIIPGLAYLIEHYEEISDVDYLFQVRETIIRDLRKLLDDFAELERRQQEKYEHDTLNSLITVQERITQIRRHIDTSREFDLKKTLTTIDERYDQ</sequence>
<name>A0A2S7MXE8_9BACI</name>
<dbReference type="OrthoDB" id="2961686at2"/>
<dbReference type="RefSeq" id="WP_104850277.1">
    <property type="nucleotide sequence ID" value="NZ_PKOZ01000010.1"/>
</dbReference>
<dbReference type="EMBL" id="PKOZ01000010">
    <property type="protein sequence ID" value="PQD94446.1"/>
    <property type="molecule type" value="Genomic_DNA"/>
</dbReference>
<gene>
    <name evidence="1" type="ORF">CYL18_14640</name>
</gene>
<accession>A0A2S7MXE8</accession>
<evidence type="ECO:0000313" key="2">
    <source>
        <dbReference type="Proteomes" id="UP000239663"/>
    </source>
</evidence>